<dbReference type="SUPFAM" id="SSF57625">
    <property type="entry name" value="Invertebrate chitin-binding proteins"/>
    <property type="match status" value="1"/>
</dbReference>
<evidence type="ECO:0000313" key="2">
    <source>
        <dbReference type="EMBL" id="ROT71217.1"/>
    </source>
</evidence>
<organism evidence="2 3">
    <name type="scientific">Penaeus vannamei</name>
    <name type="common">Whiteleg shrimp</name>
    <name type="synonym">Litopenaeus vannamei</name>
    <dbReference type="NCBI Taxonomy" id="6689"/>
    <lineage>
        <taxon>Eukaryota</taxon>
        <taxon>Metazoa</taxon>
        <taxon>Ecdysozoa</taxon>
        <taxon>Arthropoda</taxon>
        <taxon>Crustacea</taxon>
        <taxon>Multicrustacea</taxon>
        <taxon>Malacostraca</taxon>
        <taxon>Eumalacostraca</taxon>
        <taxon>Eucarida</taxon>
        <taxon>Decapoda</taxon>
        <taxon>Dendrobranchiata</taxon>
        <taxon>Penaeoidea</taxon>
        <taxon>Penaeidae</taxon>
        <taxon>Penaeus</taxon>
    </lineage>
</organism>
<dbReference type="GO" id="GO:0008061">
    <property type="term" value="F:chitin binding"/>
    <property type="evidence" value="ECO:0007669"/>
    <property type="project" value="InterPro"/>
</dbReference>
<reference evidence="2 3" key="2">
    <citation type="submission" date="2019-01" db="EMBL/GenBank/DDBJ databases">
        <title>The decoding of complex shrimp genome reveals the adaptation for benthos swimmer, frequently molting mechanism and breeding impact on genome.</title>
        <authorList>
            <person name="Sun Y."/>
            <person name="Gao Y."/>
            <person name="Yu Y."/>
        </authorList>
    </citation>
    <scope>NUCLEOTIDE SEQUENCE [LARGE SCALE GENOMIC DNA]</scope>
    <source>
        <tissue evidence="2">Muscle</tissue>
    </source>
</reference>
<proteinExistence type="predicted"/>
<sequence length="161" mass="17430">MRKFVAVALLFAQACIAWENFVYPLGHAGTCLEAGTTCLACNALVNCIATEQGLESLVIPCPPDSKCHVEGGVASCFQESEVPECTCSSLGVFPDPYSARHYFICYPEDDDAMTAVEAKCPEGTVFMHCMRHQYGVVLLPALPPAHATQSFNWQNALFTSS</sequence>
<feature type="chain" id="PRO_5018677139" evidence="1">
    <location>
        <begin position="18"/>
        <end position="161"/>
    </location>
</feature>
<comment type="caution">
    <text evidence="2">The sequence shown here is derived from an EMBL/GenBank/DDBJ whole genome shotgun (WGS) entry which is preliminary data.</text>
</comment>
<evidence type="ECO:0000313" key="3">
    <source>
        <dbReference type="Proteomes" id="UP000283509"/>
    </source>
</evidence>
<name>A0A3R7QLG3_PENVA</name>
<feature type="signal peptide" evidence="1">
    <location>
        <begin position="1"/>
        <end position="17"/>
    </location>
</feature>
<keyword evidence="1" id="KW-0732">Signal</keyword>
<dbReference type="PROSITE" id="PS51257">
    <property type="entry name" value="PROKAR_LIPOPROTEIN"/>
    <property type="match status" value="1"/>
</dbReference>
<accession>A0A3R7QLG3</accession>
<reference evidence="2 3" key="1">
    <citation type="submission" date="2018-04" db="EMBL/GenBank/DDBJ databases">
        <authorList>
            <person name="Zhang X."/>
            <person name="Yuan J."/>
            <person name="Li F."/>
            <person name="Xiang J."/>
        </authorList>
    </citation>
    <scope>NUCLEOTIDE SEQUENCE [LARGE SCALE GENOMIC DNA]</scope>
    <source>
        <tissue evidence="2">Muscle</tissue>
    </source>
</reference>
<dbReference type="AlphaFoldDB" id="A0A3R7QLG3"/>
<keyword evidence="3" id="KW-1185">Reference proteome</keyword>
<protein>
    <submittedName>
        <fullName evidence="2">Uncharacterized protein</fullName>
    </submittedName>
</protein>
<evidence type="ECO:0000256" key="1">
    <source>
        <dbReference type="SAM" id="SignalP"/>
    </source>
</evidence>
<gene>
    <name evidence="2" type="ORF">C7M84_010485</name>
</gene>
<dbReference type="Proteomes" id="UP000283509">
    <property type="component" value="Unassembled WGS sequence"/>
</dbReference>
<dbReference type="InterPro" id="IPR036508">
    <property type="entry name" value="Chitin-bd_dom_sf"/>
</dbReference>
<dbReference type="EMBL" id="QCYY01002330">
    <property type="protein sequence ID" value="ROT71217.1"/>
    <property type="molecule type" value="Genomic_DNA"/>
</dbReference>
<dbReference type="OrthoDB" id="6597859at2759"/>